<dbReference type="PRINTS" id="PR00099">
    <property type="entry name" value="CPSGATASE"/>
</dbReference>
<proteinExistence type="inferred from homology"/>
<dbReference type="PANTHER" id="PTHR43418:SF7">
    <property type="entry name" value="CARBAMOYL-PHOSPHATE SYNTHASE SMALL CHAIN"/>
    <property type="match status" value="1"/>
</dbReference>
<comment type="pathway">
    <text evidence="8">Pyrimidine metabolism; UMP biosynthesis via de novo pathway; (S)-dihydroorotate from bicarbonate: step 1/3.</text>
</comment>
<comment type="pathway">
    <text evidence="1 8">Amino-acid biosynthesis; L-arginine biosynthesis; carbamoyl phosphate from bicarbonate: step 1/1.</text>
</comment>
<organism evidence="10 11">
    <name type="scientific">Roseateles terrae</name>
    <dbReference type="NCBI Taxonomy" id="431060"/>
    <lineage>
        <taxon>Bacteria</taxon>
        <taxon>Pseudomonadati</taxon>
        <taxon>Pseudomonadota</taxon>
        <taxon>Betaproteobacteria</taxon>
        <taxon>Burkholderiales</taxon>
        <taxon>Sphaerotilaceae</taxon>
        <taxon>Roseateles</taxon>
    </lineage>
</organism>
<keyword evidence="8" id="KW-0665">Pyrimidine biosynthesis</keyword>
<feature type="binding site" evidence="8">
    <location>
        <position position="250"/>
    </location>
    <ligand>
        <name>L-glutamine</name>
        <dbReference type="ChEBI" id="CHEBI:58359"/>
    </ligand>
</feature>
<dbReference type="GO" id="GO:0004088">
    <property type="term" value="F:carbamoyl-phosphate synthase (glutamine-hydrolyzing) activity"/>
    <property type="evidence" value="ECO:0007669"/>
    <property type="project" value="UniProtKB-EC"/>
</dbReference>
<keyword evidence="6 8" id="KW-0315">Glutamine amidotransferase</keyword>
<dbReference type="InterPro" id="IPR002474">
    <property type="entry name" value="CarbamoylP_synth_ssu_N"/>
</dbReference>
<evidence type="ECO:0000256" key="2">
    <source>
        <dbReference type="ARBA" id="ARBA00007800"/>
    </source>
</evidence>
<keyword evidence="11" id="KW-1185">Reference proteome</keyword>
<dbReference type="SMART" id="SM01097">
    <property type="entry name" value="CPSase_sm_chain"/>
    <property type="match status" value="1"/>
</dbReference>
<feature type="active site" evidence="8">
    <location>
        <position position="364"/>
    </location>
</feature>
<dbReference type="PRINTS" id="PR00096">
    <property type="entry name" value="GATASE"/>
</dbReference>
<comment type="catalytic activity">
    <reaction evidence="7 8">
        <text>hydrogencarbonate + L-glutamine + 2 ATP + H2O = carbamoyl phosphate + L-glutamate + 2 ADP + phosphate + 2 H(+)</text>
        <dbReference type="Rhea" id="RHEA:18633"/>
        <dbReference type="ChEBI" id="CHEBI:15377"/>
        <dbReference type="ChEBI" id="CHEBI:15378"/>
        <dbReference type="ChEBI" id="CHEBI:17544"/>
        <dbReference type="ChEBI" id="CHEBI:29985"/>
        <dbReference type="ChEBI" id="CHEBI:30616"/>
        <dbReference type="ChEBI" id="CHEBI:43474"/>
        <dbReference type="ChEBI" id="CHEBI:58228"/>
        <dbReference type="ChEBI" id="CHEBI:58359"/>
        <dbReference type="ChEBI" id="CHEBI:456216"/>
        <dbReference type="EC" id="6.3.5.5"/>
    </reaction>
</comment>
<accession>A0ABR6GM93</accession>
<feature type="active site" evidence="8">
    <location>
        <position position="362"/>
    </location>
</feature>
<feature type="active site" description="Nucleophile" evidence="8">
    <location>
        <position position="278"/>
    </location>
</feature>
<dbReference type="Gene3D" id="3.40.50.880">
    <property type="match status" value="1"/>
</dbReference>
<dbReference type="RefSeq" id="WP_088449528.1">
    <property type="nucleotide sequence ID" value="NZ_JACHXO010000001.1"/>
</dbReference>
<evidence type="ECO:0000256" key="6">
    <source>
        <dbReference type="ARBA" id="ARBA00022962"/>
    </source>
</evidence>
<name>A0ABR6GM93_9BURK</name>
<feature type="region of interest" description="CPSase" evidence="8">
    <location>
        <begin position="1"/>
        <end position="193"/>
    </location>
</feature>
<dbReference type="InterPro" id="IPR006274">
    <property type="entry name" value="CarbamoylP_synth_ssu"/>
</dbReference>
<evidence type="ECO:0000256" key="3">
    <source>
        <dbReference type="ARBA" id="ARBA00022598"/>
    </source>
</evidence>
<keyword evidence="5 8" id="KW-0067">ATP-binding</keyword>
<dbReference type="Gene3D" id="3.50.30.20">
    <property type="entry name" value="Carbamoyl-phosphate synthase small subunit, N-terminal domain"/>
    <property type="match status" value="1"/>
</dbReference>
<dbReference type="Proteomes" id="UP000574369">
    <property type="component" value="Unassembled WGS sequence"/>
</dbReference>
<keyword evidence="3 8" id="KW-0436">Ligase</keyword>
<evidence type="ECO:0000256" key="4">
    <source>
        <dbReference type="ARBA" id="ARBA00022741"/>
    </source>
</evidence>
<comment type="catalytic activity">
    <reaction evidence="8">
        <text>L-glutamine + H2O = L-glutamate + NH4(+)</text>
        <dbReference type="Rhea" id="RHEA:15889"/>
        <dbReference type="ChEBI" id="CHEBI:15377"/>
        <dbReference type="ChEBI" id="CHEBI:28938"/>
        <dbReference type="ChEBI" id="CHEBI:29985"/>
        <dbReference type="ChEBI" id="CHEBI:58359"/>
    </reaction>
</comment>
<evidence type="ECO:0000256" key="8">
    <source>
        <dbReference type="HAMAP-Rule" id="MF_01209"/>
    </source>
</evidence>
<dbReference type="EMBL" id="JACHXO010000001">
    <property type="protein sequence ID" value="MBB3192792.1"/>
    <property type="molecule type" value="Genomic_DNA"/>
</dbReference>
<feature type="binding site" evidence="8">
    <location>
        <position position="279"/>
    </location>
    <ligand>
        <name>L-glutamine</name>
        <dbReference type="ChEBI" id="CHEBI:58359"/>
    </ligand>
</feature>
<feature type="binding site" evidence="8">
    <location>
        <position position="282"/>
    </location>
    <ligand>
        <name>L-glutamine</name>
        <dbReference type="ChEBI" id="CHEBI:58359"/>
    </ligand>
</feature>
<dbReference type="Pfam" id="PF00988">
    <property type="entry name" value="CPSase_sm_chain"/>
    <property type="match status" value="1"/>
</dbReference>
<protein>
    <recommendedName>
        <fullName evidence="8">Carbamoyl phosphate synthase small chain</fullName>
        <ecNumber evidence="8">6.3.5.5</ecNumber>
    </recommendedName>
    <alternativeName>
        <fullName evidence="8">Carbamoyl phosphate synthetase glutamine chain</fullName>
    </alternativeName>
</protein>
<keyword evidence="4 8" id="KW-0547">Nucleotide-binding</keyword>
<evidence type="ECO:0000313" key="11">
    <source>
        <dbReference type="Proteomes" id="UP000574369"/>
    </source>
</evidence>
<evidence type="ECO:0000256" key="7">
    <source>
        <dbReference type="ARBA" id="ARBA00048816"/>
    </source>
</evidence>
<dbReference type="PANTHER" id="PTHR43418">
    <property type="entry name" value="MULTIFUNCTIONAL TRYPTOPHAN BIOSYNTHESIS PROTEIN-RELATED"/>
    <property type="match status" value="1"/>
</dbReference>
<dbReference type="InterPro" id="IPR050472">
    <property type="entry name" value="Anth_synth/Amidotransfase"/>
</dbReference>
<dbReference type="HAMAP" id="MF_01209">
    <property type="entry name" value="CPSase_S_chain"/>
    <property type="match status" value="1"/>
</dbReference>
<comment type="similarity">
    <text evidence="2 8">Belongs to the CarA family.</text>
</comment>
<evidence type="ECO:0000256" key="1">
    <source>
        <dbReference type="ARBA" id="ARBA00005077"/>
    </source>
</evidence>
<dbReference type="Pfam" id="PF00117">
    <property type="entry name" value="GATase"/>
    <property type="match status" value="1"/>
</dbReference>
<evidence type="ECO:0000256" key="5">
    <source>
        <dbReference type="ARBA" id="ARBA00022840"/>
    </source>
</evidence>
<sequence>MLPDLLSTPPAILALADGTVFKGSALGAAGRTVGEVVFNTSLTGYQEILTDPSYCRQIVTLTYPHIGNYGVNDEDVEATKIHAAGLIIKEAPVLDSNFRKTRSLRQYLQDEGTVAIADIDTRRLTRVLREKGAQNGCILALKAGEQITDALIQEAIALAKGAPSMAGLDLAKVVSRTERETWTETEWVLGKGYGEQTTPRFHVVAYDFGVKSNILRMLASRGCRITIVPAQTPASEVFDLEPDGVFLSNGPGDPEPCDYAIKATAQLIEAGIPTFGICLGHQIMALASGAKTFKMKFGHHGANHPVKDLDNGRVSITSQNHGFAVDPDTLPSNLRATHVSLFDGTLQGLARTDKPAFCFQGHPEASPGPHDISYLFDRFIGLMSKA</sequence>
<gene>
    <name evidence="8" type="primary">carA</name>
    <name evidence="10" type="ORF">FHS28_000157</name>
</gene>
<dbReference type="SUPFAM" id="SSF52021">
    <property type="entry name" value="Carbamoyl phosphate synthetase, small subunit N-terminal domain"/>
    <property type="match status" value="1"/>
</dbReference>
<feature type="binding site" evidence="8">
    <location>
        <position position="322"/>
    </location>
    <ligand>
        <name>L-glutamine</name>
        <dbReference type="ChEBI" id="CHEBI:58359"/>
    </ligand>
</feature>
<keyword evidence="8" id="KW-0028">Amino-acid biosynthesis</keyword>
<dbReference type="CDD" id="cd01744">
    <property type="entry name" value="GATase1_CPSase"/>
    <property type="match status" value="1"/>
</dbReference>
<dbReference type="InterPro" id="IPR017926">
    <property type="entry name" value="GATASE"/>
</dbReference>
<feature type="domain" description="Carbamoyl-phosphate synthase small subunit N-terminal" evidence="9">
    <location>
        <begin position="9"/>
        <end position="139"/>
    </location>
</feature>
<dbReference type="InterPro" id="IPR029062">
    <property type="entry name" value="Class_I_gatase-like"/>
</dbReference>
<keyword evidence="8" id="KW-0055">Arginine biosynthesis</keyword>
<dbReference type="EC" id="6.3.5.5" evidence="8"/>
<evidence type="ECO:0000259" key="9">
    <source>
        <dbReference type="SMART" id="SM01097"/>
    </source>
</evidence>
<feature type="binding site" evidence="8">
    <location>
        <position position="323"/>
    </location>
    <ligand>
        <name>L-glutamine</name>
        <dbReference type="ChEBI" id="CHEBI:58359"/>
    </ligand>
</feature>
<dbReference type="NCBIfam" id="NF009475">
    <property type="entry name" value="PRK12838.1"/>
    <property type="match status" value="1"/>
</dbReference>
<comment type="subunit">
    <text evidence="8">Composed of two chains; the small (or glutamine) chain promotes the hydrolysis of glutamine to ammonia, which is used by the large (or ammonia) chain to synthesize carbamoyl phosphate. Tetramer of heterodimers (alpha,beta)4.</text>
</comment>
<feature type="binding site" evidence="8">
    <location>
        <position position="320"/>
    </location>
    <ligand>
        <name>L-glutamine</name>
        <dbReference type="ChEBI" id="CHEBI:58359"/>
    </ligand>
</feature>
<evidence type="ECO:0000313" key="10">
    <source>
        <dbReference type="EMBL" id="MBB3192792.1"/>
    </source>
</evidence>
<comment type="function">
    <text evidence="8">Small subunit of the glutamine-dependent carbamoyl phosphate synthetase (CPSase). CPSase catalyzes the formation of carbamoyl phosphate from the ammonia moiety of glutamine, carbonate, and phosphate donated by ATP, constituting the first step of 2 biosynthetic pathways, one leading to arginine and/or urea and the other to pyrimidine nucleotides. The small subunit (glutamine amidotransferase) binds and cleaves glutamine to supply the large subunit with the substrate ammonia.</text>
</comment>
<feature type="binding site" evidence="8">
    <location>
        <position position="53"/>
    </location>
    <ligand>
        <name>L-glutamine</name>
        <dbReference type="ChEBI" id="CHEBI:58359"/>
    </ligand>
</feature>
<comment type="caution">
    <text evidence="10">The sequence shown here is derived from an EMBL/GenBank/DDBJ whole genome shotgun (WGS) entry which is preliminary data.</text>
</comment>
<dbReference type="InterPro" id="IPR036480">
    <property type="entry name" value="CarbP_synth_ssu_N_sf"/>
</dbReference>
<dbReference type="PROSITE" id="PS51273">
    <property type="entry name" value="GATASE_TYPE_1"/>
    <property type="match status" value="1"/>
</dbReference>
<dbReference type="SUPFAM" id="SSF52317">
    <property type="entry name" value="Class I glutamine amidotransferase-like"/>
    <property type="match status" value="1"/>
</dbReference>
<dbReference type="InterPro" id="IPR035686">
    <property type="entry name" value="CPSase_GATase1"/>
</dbReference>
<reference evidence="10 11" key="1">
    <citation type="submission" date="2020-08" db="EMBL/GenBank/DDBJ databases">
        <title>Genomic Encyclopedia of Type Strains, Phase III (KMG-III): the genomes of soil and plant-associated and newly described type strains.</title>
        <authorList>
            <person name="Whitman W."/>
        </authorList>
    </citation>
    <scope>NUCLEOTIDE SEQUENCE [LARGE SCALE GENOMIC DNA]</scope>
    <source>
        <strain evidence="10 11">CECT 7247</strain>
    </source>
</reference>
<feature type="binding site" evidence="8">
    <location>
        <position position="252"/>
    </location>
    <ligand>
        <name>L-glutamine</name>
        <dbReference type="ChEBI" id="CHEBI:58359"/>
    </ligand>
</feature>
<dbReference type="NCBIfam" id="TIGR01368">
    <property type="entry name" value="CPSaseIIsmall"/>
    <property type="match status" value="1"/>
</dbReference>